<dbReference type="EMBL" id="AP007255">
    <property type="protein sequence ID" value="BAE52072.1"/>
    <property type="molecule type" value="Genomic_DNA"/>
</dbReference>
<gene>
    <name evidence="1" type="ordered locus">amb3268</name>
</gene>
<sequence>MERRLKALGKQYPWRITLAADEEGYTYFQSHLAKCKGRIAVTDNGGGEVTPKHLDAVFNSRLGYGAFTLWSTAPDDIEMIRSTLPPSESAPQERDTKYPVKTTYYITADDIEDFAVRFKMTDDEKYVVTVGGAVIQGGDHLLDIADDWIEVPVCLCQVGPRQAPVEMRRWLDQHDQDRE</sequence>
<organism evidence="1 2">
    <name type="scientific">Paramagnetospirillum magneticum (strain ATCC 700264 / AMB-1)</name>
    <name type="common">Magnetospirillum magneticum</name>
    <dbReference type="NCBI Taxonomy" id="342108"/>
    <lineage>
        <taxon>Bacteria</taxon>
        <taxon>Pseudomonadati</taxon>
        <taxon>Pseudomonadota</taxon>
        <taxon>Alphaproteobacteria</taxon>
        <taxon>Rhodospirillales</taxon>
        <taxon>Magnetospirillaceae</taxon>
        <taxon>Paramagnetospirillum</taxon>
    </lineage>
</organism>
<protein>
    <submittedName>
        <fullName evidence="1">Uncharacterized protein</fullName>
    </submittedName>
</protein>
<dbReference type="OrthoDB" id="7342024at2"/>
<evidence type="ECO:0000313" key="1">
    <source>
        <dbReference type="EMBL" id="BAE52072.1"/>
    </source>
</evidence>
<proteinExistence type="predicted"/>
<dbReference type="KEGG" id="mag:amb3268"/>
<reference evidence="1 2" key="1">
    <citation type="journal article" date="2005" name="DNA Res.">
        <title>Complete genome sequence of the facultative anaerobic magnetotactic bacterium Magnetospirillum sp. strain AMB-1.</title>
        <authorList>
            <person name="Matsunaga T."/>
            <person name="Okamura Y."/>
            <person name="Fukuda Y."/>
            <person name="Wahyudi A.T."/>
            <person name="Murase Y."/>
            <person name="Takeyama H."/>
        </authorList>
    </citation>
    <scope>NUCLEOTIDE SEQUENCE [LARGE SCALE GENOMIC DNA]</scope>
    <source>
        <strain evidence="2">ATCC 700264 / AMB-1</strain>
    </source>
</reference>
<dbReference type="HOGENOM" id="CLU_1501758_0_0_5"/>
<dbReference type="Proteomes" id="UP000007058">
    <property type="component" value="Chromosome"/>
</dbReference>
<name>Q2W253_PARM1</name>
<accession>Q2W253</accession>
<dbReference type="AlphaFoldDB" id="Q2W253"/>
<keyword evidence="2" id="KW-1185">Reference proteome</keyword>
<evidence type="ECO:0000313" key="2">
    <source>
        <dbReference type="Proteomes" id="UP000007058"/>
    </source>
</evidence>